<gene>
    <name evidence="3" type="ORF">GTU67_07375</name>
</gene>
<dbReference type="InterPro" id="IPR016162">
    <property type="entry name" value="Ald_DH_N"/>
</dbReference>
<dbReference type="AlphaFoldDB" id="A0A842HPW2"/>
<keyword evidence="4" id="KW-1185">Reference proteome</keyword>
<evidence type="ECO:0000313" key="3">
    <source>
        <dbReference type="EMBL" id="MBC2769732.1"/>
    </source>
</evidence>
<name>A0A842HPW2_9BURK</name>
<keyword evidence="1" id="KW-0560">Oxidoreductase</keyword>
<organism evidence="3 4">
    <name type="scientific">Pusillimonas minor</name>
    <dbReference type="NCBI Taxonomy" id="2697024"/>
    <lineage>
        <taxon>Bacteria</taxon>
        <taxon>Pseudomonadati</taxon>
        <taxon>Pseudomonadota</taxon>
        <taxon>Betaproteobacteria</taxon>
        <taxon>Burkholderiales</taxon>
        <taxon>Alcaligenaceae</taxon>
        <taxon>Pusillimonas</taxon>
    </lineage>
</organism>
<dbReference type="Gene3D" id="3.40.309.10">
    <property type="entry name" value="Aldehyde Dehydrogenase, Chain A, domain 2"/>
    <property type="match status" value="1"/>
</dbReference>
<accession>A0A842HPW2</accession>
<evidence type="ECO:0000259" key="2">
    <source>
        <dbReference type="Pfam" id="PF00171"/>
    </source>
</evidence>
<dbReference type="SUPFAM" id="SSF53720">
    <property type="entry name" value="ALDH-like"/>
    <property type="match status" value="1"/>
</dbReference>
<dbReference type="Gene3D" id="3.40.605.10">
    <property type="entry name" value="Aldehyde Dehydrogenase, Chain A, domain 1"/>
    <property type="match status" value="1"/>
</dbReference>
<dbReference type="GO" id="GO:0016620">
    <property type="term" value="F:oxidoreductase activity, acting on the aldehyde or oxo group of donors, NAD or NADP as acceptor"/>
    <property type="evidence" value="ECO:0007669"/>
    <property type="project" value="InterPro"/>
</dbReference>
<evidence type="ECO:0000256" key="1">
    <source>
        <dbReference type="ARBA" id="ARBA00023002"/>
    </source>
</evidence>
<dbReference type="NCBIfam" id="NF008868">
    <property type="entry name" value="PRK11903.1"/>
    <property type="match status" value="1"/>
</dbReference>
<dbReference type="Pfam" id="PF00171">
    <property type="entry name" value="Aldedh"/>
    <property type="match status" value="1"/>
</dbReference>
<dbReference type="InterPro" id="IPR016161">
    <property type="entry name" value="Ald_DH/histidinol_DH"/>
</dbReference>
<evidence type="ECO:0000313" key="4">
    <source>
        <dbReference type="Proteomes" id="UP000545386"/>
    </source>
</evidence>
<comment type="caution">
    <text evidence="3">The sequence shown here is derived from an EMBL/GenBank/DDBJ whole genome shotgun (WGS) entry which is preliminary data.</text>
</comment>
<dbReference type="RefSeq" id="WP_185779451.1">
    <property type="nucleotide sequence ID" value="NZ_JACJUU010000004.1"/>
</dbReference>
<dbReference type="Proteomes" id="UP000545386">
    <property type="component" value="Unassembled WGS sequence"/>
</dbReference>
<sequence length="513" mass="53998">MNKLANYLEGRWQEGAGAGSPVLDPVTGETLATVGADGIDMAAAYAFARNQGGTALRALSYAQRAELLGAIVKVLQANRDKYFDISLKNSGTVQNDSAVDVDGGIYTLSYYAKLGGKLTAGQLMADGTADALARDNAFATQHILVPVRGLALFINAFNFPSWGLWEKAAAALLSGVPVVIKPASATAWLTHEMVKDVIDAGILPGGALNIVCGRPANMLEALDSLDVVSFTGSADTAASLRNHPKIKLEGVRFNAETDSVNSALLGPDADDDAMGLLVREVVRELTIKSGQKCTAIRRILVPQARYATVAAALADKLKGITVGDPRLEGIRMGSLVSASQRDAIVAGIQKLEACSDIVFDGRQDIKIQAEGNQHAIVPPVVFGTQNPDTHPLVHEMEVFGPVATLMPYRDTDHALALARRGMGSLVASVYSNDPDFLAQAAISLAESHGRVHLINNDVAKVHTGHGNVMPQSNHGGPGRAGGGEELGGLRALRFYHRLSAVQGAPGVLEKIVN</sequence>
<proteinExistence type="predicted"/>
<dbReference type="InterPro" id="IPR015590">
    <property type="entry name" value="Aldehyde_DH_dom"/>
</dbReference>
<dbReference type="PANTHER" id="PTHR43111:SF1">
    <property type="entry name" value="ALDEHYDE DEHYDROGENASE B-RELATED"/>
    <property type="match status" value="1"/>
</dbReference>
<dbReference type="EMBL" id="JACJUU010000004">
    <property type="protein sequence ID" value="MBC2769732.1"/>
    <property type="molecule type" value="Genomic_DNA"/>
</dbReference>
<feature type="domain" description="Aldehyde dehydrogenase" evidence="2">
    <location>
        <begin position="12"/>
        <end position="498"/>
    </location>
</feature>
<protein>
    <submittedName>
        <fullName evidence="3">3,4-dehydroadipyl-CoA semialdehyde dehydrogenase</fullName>
    </submittedName>
</protein>
<dbReference type="PANTHER" id="PTHR43111">
    <property type="entry name" value="ALDEHYDE DEHYDROGENASE B-RELATED"/>
    <property type="match status" value="1"/>
</dbReference>
<reference evidence="3 4" key="1">
    <citation type="submission" date="2020-08" db="EMBL/GenBank/DDBJ databases">
        <title>Paraeoetvoesia sp. YC-7-48 draft genome sequence.</title>
        <authorList>
            <person name="Yao L."/>
        </authorList>
    </citation>
    <scope>NUCLEOTIDE SEQUENCE [LARGE SCALE GENOMIC DNA]</scope>
    <source>
        <strain evidence="4">YC-7-48</strain>
    </source>
</reference>
<dbReference type="InterPro" id="IPR016163">
    <property type="entry name" value="Ald_DH_C"/>
</dbReference>